<keyword evidence="3" id="KW-1185">Reference proteome</keyword>
<feature type="transmembrane region" description="Helical" evidence="1">
    <location>
        <begin position="21"/>
        <end position="43"/>
    </location>
</feature>
<evidence type="ECO:0000256" key="1">
    <source>
        <dbReference type="SAM" id="Phobius"/>
    </source>
</evidence>
<evidence type="ECO:0000313" key="3">
    <source>
        <dbReference type="Proteomes" id="UP001297580"/>
    </source>
</evidence>
<dbReference type="EMBL" id="CP133461">
    <property type="protein sequence ID" value="WMV74905.1"/>
    <property type="molecule type" value="Genomic_DNA"/>
</dbReference>
<dbReference type="Proteomes" id="UP001297580">
    <property type="component" value="Chromosome"/>
</dbReference>
<proteinExistence type="predicted"/>
<gene>
    <name evidence="2" type="ORF">HSX42_11435</name>
</gene>
<keyword evidence="1" id="KW-0812">Transmembrane</keyword>
<evidence type="ECO:0000313" key="2">
    <source>
        <dbReference type="EMBL" id="WMV74905.1"/>
    </source>
</evidence>
<dbReference type="RefSeq" id="WP_311088124.1">
    <property type="nucleotide sequence ID" value="NZ_CP133461.1"/>
</dbReference>
<organism evidence="2 3">
    <name type="scientific">Geobacillus thermodenitrificans</name>
    <dbReference type="NCBI Taxonomy" id="33940"/>
    <lineage>
        <taxon>Bacteria</taxon>
        <taxon>Bacillati</taxon>
        <taxon>Bacillota</taxon>
        <taxon>Bacilli</taxon>
        <taxon>Bacillales</taxon>
        <taxon>Anoxybacillaceae</taxon>
        <taxon>Geobacillus</taxon>
    </lineage>
</organism>
<keyword evidence="1" id="KW-0472">Membrane</keyword>
<sequence>MAKGNPERQKHFKNQMPLIKNGISSNFILLFIDVIHIGSYHALCTTLARGEPPKANATFVHHAHVQLSTSLVTKPYFIKMIDFLKVLNAPPHHLGVG</sequence>
<accession>A0ABY9Q7L5</accession>
<name>A0ABY9Q7L5_GEOTD</name>
<keyword evidence="1" id="KW-1133">Transmembrane helix</keyword>
<reference evidence="2 3" key="1">
    <citation type="submission" date="2023-08" db="EMBL/GenBank/DDBJ databases">
        <title>Complete genome sequence of Geobacillus thermodenitrificans K1041, a genetically tractable strain representative of the genus Geobacillus.</title>
        <authorList>
            <person name="Kani S."/>
            <person name="Suzuki H."/>
        </authorList>
    </citation>
    <scope>NUCLEOTIDE SEQUENCE [LARGE SCALE GENOMIC DNA]</scope>
    <source>
        <strain evidence="2 3">K1041</strain>
    </source>
</reference>
<protein>
    <submittedName>
        <fullName evidence="2">Uncharacterized protein</fullName>
    </submittedName>
</protein>